<keyword evidence="2" id="KW-1185">Reference proteome</keyword>
<organism evidence="1 2">
    <name type="scientific">Tetrahymena thermophila (strain SB210)</name>
    <dbReference type="NCBI Taxonomy" id="312017"/>
    <lineage>
        <taxon>Eukaryota</taxon>
        <taxon>Sar</taxon>
        <taxon>Alveolata</taxon>
        <taxon>Ciliophora</taxon>
        <taxon>Intramacronucleata</taxon>
        <taxon>Oligohymenophorea</taxon>
        <taxon>Hymenostomatida</taxon>
        <taxon>Tetrahymenina</taxon>
        <taxon>Tetrahymenidae</taxon>
        <taxon>Tetrahymena</taxon>
    </lineage>
</organism>
<evidence type="ECO:0000313" key="1">
    <source>
        <dbReference type="EMBL" id="EWS76456.1"/>
    </source>
</evidence>
<dbReference type="EMBL" id="GG662853">
    <property type="protein sequence ID" value="EWS76456.1"/>
    <property type="molecule type" value="Genomic_DNA"/>
</dbReference>
<reference evidence="2" key="1">
    <citation type="journal article" date="2006" name="PLoS Biol.">
        <title>Macronuclear genome sequence of the ciliate Tetrahymena thermophila, a model eukaryote.</title>
        <authorList>
            <person name="Eisen J.A."/>
            <person name="Coyne R.S."/>
            <person name="Wu M."/>
            <person name="Wu D."/>
            <person name="Thiagarajan M."/>
            <person name="Wortman J.R."/>
            <person name="Badger J.H."/>
            <person name="Ren Q."/>
            <person name="Amedeo P."/>
            <person name="Jones K.M."/>
            <person name="Tallon L.J."/>
            <person name="Delcher A.L."/>
            <person name="Salzberg S.L."/>
            <person name="Silva J.C."/>
            <person name="Haas B.J."/>
            <person name="Majoros W.H."/>
            <person name="Farzad M."/>
            <person name="Carlton J.M."/>
            <person name="Smith R.K. Jr."/>
            <person name="Garg J."/>
            <person name="Pearlman R.E."/>
            <person name="Karrer K.M."/>
            <person name="Sun L."/>
            <person name="Manning G."/>
            <person name="Elde N.C."/>
            <person name="Turkewitz A.P."/>
            <person name="Asai D.J."/>
            <person name="Wilkes D.E."/>
            <person name="Wang Y."/>
            <person name="Cai H."/>
            <person name="Collins K."/>
            <person name="Stewart B.A."/>
            <person name="Lee S.R."/>
            <person name="Wilamowska K."/>
            <person name="Weinberg Z."/>
            <person name="Ruzzo W.L."/>
            <person name="Wloga D."/>
            <person name="Gaertig J."/>
            <person name="Frankel J."/>
            <person name="Tsao C.-C."/>
            <person name="Gorovsky M.A."/>
            <person name="Keeling P.J."/>
            <person name="Waller R.F."/>
            <person name="Patron N.J."/>
            <person name="Cherry J.M."/>
            <person name="Stover N.A."/>
            <person name="Krieger C.J."/>
            <person name="del Toro C."/>
            <person name="Ryder H.F."/>
            <person name="Williamson S.C."/>
            <person name="Barbeau R.A."/>
            <person name="Hamilton E.P."/>
            <person name="Orias E."/>
        </authorList>
    </citation>
    <scope>NUCLEOTIDE SEQUENCE [LARGE SCALE GENOMIC DNA]</scope>
    <source>
        <strain evidence="2">SB210</strain>
    </source>
</reference>
<dbReference type="AlphaFoldDB" id="W7XKE4"/>
<dbReference type="InParanoid" id="W7XKE4"/>
<protein>
    <submittedName>
        <fullName evidence="1">Uncharacterized protein</fullName>
    </submittedName>
</protein>
<sequence>MATTIPVLNIETSELQQYSKILPEECLLVLKLGAKLYCCSLDYFCYYKETKTTYT</sequence>
<dbReference type="Proteomes" id="UP000009168">
    <property type="component" value="Unassembled WGS sequence"/>
</dbReference>
<dbReference type="RefSeq" id="XP_012651009.1">
    <property type="nucleotide sequence ID" value="XM_012795555.1"/>
</dbReference>
<name>W7XKE4_TETTS</name>
<dbReference type="GeneID" id="24437087"/>
<gene>
    <name evidence="1" type="ORF">TTHERM_000069539</name>
</gene>
<proteinExistence type="predicted"/>
<dbReference type="KEGG" id="tet:TTHERM_000069539"/>
<evidence type="ECO:0000313" key="2">
    <source>
        <dbReference type="Proteomes" id="UP000009168"/>
    </source>
</evidence>
<accession>W7XKE4</accession>